<evidence type="ECO:0000313" key="7">
    <source>
        <dbReference type="EMBL" id="CAD8840258.1"/>
    </source>
</evidence>
<dbReference type="AlphaFoldDB" id="A0A7S1A374"/>
<dbReference type="InterPro" id="IPR020902">
    <property type="entry name" value="Actin/actin-like_CS"/>
</dbReference>
<dbReference type="EMBL" id="HBFQ01020940">
    <property type="protein sequence ID" value="CAD8840258.1"/>
    <property type="molecule type" value="Transcribed_RNA"/>
</dbReference>
<keyword evidence="3" id="KW-0378">Hydrolase</keyword>
<dbReference type="InterPro" id="IPR043129">
    <property type="entry name" value="ATPase_NBD"/>
</dbReference>
<keyword evidence="4" id="KW-0067">ATP-binding</keyword>
<evidence type="ECO:0000256" key="3">
    <source>
        <dbReference type="ARBA" id="ARBA00022801"/>
    </source>
</evidence>
<organism evidence="7">
    <name type="scientific">Noctiluca scintillans</name>
    <name type="common">Sea sparkle</name>
    <name type="synonym">Red tide dinoflagellate</name>
    <dbReference type="NCBI Taxonomy" id="2966"/>
    <lineage>
        <taxon>Eukaryota</taxon>
        <taxon>Sar</taxon>
        <taxon>Alveolata</taxon>
        <taxon>Dinophyceae</taxon>
        <taxon>Noctilucales</taxon>
        <taxon>Noctilucaceae</taxon>
        <taxon>Noctiluca</taxon>
    </lineage>
</organism>
<dbReference type="PANTHER" id="PTHR11937">
    <property type="entry name" value="ACTIN"/>
    <property type="match status" value="1"/>
</dbReference>
<reference evidence="7" key="1">
    <citation type="submission" date="2021-01" db="EMBL/GenBank/DDBJ databases">
        <authorList>
            <person name="Corre E."/>
            <person name="Pelletier E."/>
            <person name="Niang G."/>
            <person name="Scheremetjew M."/>
            <person name="Finn R."/>
            <person name="Kale V."/>
            <person name="Holt S."/>
            <person name="Cochrane G."/>
            <person name="Meng A."/>
            <person name="Brown T."/>
            <person name="Cohen L."/>
        </authorList>
    </citation>
    <scope>NUCLEOTIDE SEQUENCE</scope>
</reference>
<accession>A0A7S1A374</accession>
<evidence type="ECO:0000256" key="4">
    <source>
        <dbReference type="ARBA" id="ARBA00022840"/>
    </source>
</evidence>
<name>A0A7S1A374_NOCSC</name>
<evidence type="ECO:0000256" key="6">
    <source>
        <dbReference type="RuleBase" id="RU000487"/>
    </source>
</evidence>
<dbReference type="Gene3D" id="3.30.420.40">
    <property type="match status" value="2"/>
</dbReference>
<gene>
    <name evidence="7" type="ORF">NSCI0253_LOCUS14606</name>
</gene>
<dbReference type="GO" id="GO:0005524">
    <property type="term" value="F:ATP binding"/>
    <property type="evidence" value="ECO:0007669"/>
    <property type="project" value="UniProtKB-KW"/>
</dbReference>
<evidence type="ECO:0000256" key="5">
    <source>
        <dbReference type="ARBA" id="ARBA00049360"/>
    </source>
</evidence>
<dbReference type="SUPFAM" id="SSF53067">
    <property type="entry name" value="Actin-like ATPase domain"/>
    <property type="match status" value="2"/>
</dbReference>
<dbReference type="Gene3D" id="2.30.36.70">
    <property type="entry name" value="Actin, Chain A, domain 2"/>
    <property type="match status" value="1"/>
</dbReference>
<dbReference type="FunFam" id="3.30.420.40:FF:000029">
    <property type="entry name" value="Actin-related protein 3"/>
    <property type="match status" value="1"/>
</dbReference>
<dbReference type="Pfam" id="PF00022">
    <property type="entry name" value="Actin"/>
    <property type="match status" value="1"/>
</dbReference>
<protein>
    <recommendedName>
        <fullName evidence="8">Actin-related protein 3</fullName>
    </recommendedName>
</protein>
<evidence type="ECO:0000256" key="1">
    <source>
        <dbReference type="ARBA" id="ARBA00006752"/>
    </source>
</evidence>
<evidence type="ECO:0008006" key="8">
    <source>
        <dbReference type="Google" id="ProtNLM"/>
    </source>
</evidence>
<dbReference type="InterPro" id="IPR004000">
    <property type="entry name" value="Actin"/>
</dbReference>
<dbReference type="SMART" id="SM00268">
    <property type="entry name" value="ACTIN"/>
    <property type="match status" value="1"/>
</dbReference>
<keyword evidence="2" id="KW-0547">Nucleotide-binding</keyword>
<dbReference type="Gene3D" id="3.90.640.10">
    <property type="entry name" value="Actin, Chain A, domain 4"/>
    <property type="match status" value="1"/>
</dbReference>
<dbReference type="FunFam" id="3.30.420.40:FF:000058">
    <property type="entry name" value="Putative actin-related protein 5"/>
    <property type="match status" value="1"/>
</dbReference>
<comment type="similarity">
    <text evidence="1 6">Belongs to the actin family.</text>
</comment>
<proteinExistence type="inferred from homology"/>
<comment type="catalytic activity">
    <reaction evidence="5">
        <text>ATP + H2O = ADP + phosphate + H(+)</text>
        <dbReference type="Rhea" id="RHEA:13065"/>
        <dbReference type="ChEBI" id="CHEBI:15377"/>
        <dbReference type="ChEBI" id="CHEBI:15378"/>
        <dbReference type="ChEBI" id="CHEBI:30616"/>
        <dbReference type="ChEBI" id="CHEBI:43474"/>
        <dbReference type="ChEBI" id="CHEBI:456216"/>
    </reaction>
</comment>
<sequence length="425" mass="47583">MTMPIWKPSVVIDIGSGFTKMGYAGNLEPQFVVPTCVANSVNKSTSVHLSHSQATFAEMDFYIGDEAYQRKDSDKYLLSYPVSKGRIEKWNDMERFLGQAIFKKLRCTPEEHNFLLTEPPFNTPENREHTAEIMFETFNVPGLHIGVQAVLALYGQWKNNLANEEDVSAGLTGLVVDSGDGLTHVIPVADGYVIGSCIKEIPLGGKHVTEFISDLLRDRQEAVPAEMRMEAARQIKENHTYVCRDVVQEFQKFDQDSSRMKPLSGVSKVTKKPWSIDIGYERFLAPEMFFSPEIFCDETETLPQVVDHCVTSCPIDYRRKMYANIVLAGGSTTFTHFKERLGRDIQNIVDERLEARAVVSGAKAQPIKVVVNGGKRKAHQRFAAWLGGSLFAAEPTFASSLHTREDYLEYGPSIARESPGTRGMP</sequence>
<dbReference type="GO" id="GO:0016787">
    <property type="term" value="F:hydrolase activity"/>
    <property type="evidence" value="ECO:0007669"/>
    <property type="project" value="UniProtKB-KW"/>
</dbReference>
<dbReference type="PROSITE" id="PS01132">
    <property type="entry name" value="ACTINS_ACT_LIKE"/>
    <property type="match status" value="1"/>
</dbReference>
<evidence type="ECO:0000256" key="2">
    <source>
        <dbReference type="ARBA" id="ARBA00022741"/>
    </source>
</evidence>
<dbReference type="CDD" id="cd10221">
    <property type="entry name" value="ASKHA_NBD_Arp3-like"/>
    <property type="match status" value="1"/>
</dbReference>